<protein>
    <submittedName>
        <fullName evidence="2">Uncharacterized protein</fullName>
    </submittedName>
</protein>
<dbReference type="RefSeq" id="WP_169529725.1">
    <property type="nucleotide sequence ID" value="NZ_JABBGH010000001.1"/>
</dbReference>
<sequence>MRIAPFYYDPPTAATPPATRPPRAPYHDNSDCPEGQRVRASGHWRPYEPTRVADTRVRCPVCLALDKLSS</sequence>
<feature type="region of interest" description="Disordered" evidence="1">
    <location>
        <begin position="1"/>
        <end position="44"/>
    </location>
</feature>
<keyword evidence="3" id="KW-1185">Reference proteome</keyword>
<gene>
    <name evidence="2" type="ORF">HHL22_04330</name>
</gene>
<evidence type="ECO:0000313" key="3">
    <source>
        <dbReference type="Proteomes" id="UP000559626"/>
    </source>
</evidence>
<accession>A0A7Y0FLI1</accession>
<dbReference type="AlphaFoldDB" id="A0A7Y0FLI1"/>
<proteinExistence type="predicted"/>
<evidence type="ECO:0000256" key="1">
    <source>
        <dbReference type="SAM" id="MobiDB-lite"/>
    </source>
</evidence>
<evidence type="ECO:0000313" key="2">
    <source>
        <dbReference type="EMBL" id="NML64426.1"/>
    </source>
</evidence>
<reference evidence="2 3" key="1">
    <citation type="submission" date="2020-04" db="EMBL/GenBank/DDBJ databases">
        <title>Hymenobacter polaris sp. nov., isolated from Arctic soil.</title>
        <authorList>
            <person name="Dahal R.H."/>
        </authorList>
    </citation>
    <scope>NUCLEOTIDE SEQUENCE [LARGE SCALE GENOMIC DNA]</scope>
    <source>
        <strain evidence="2 3">RP-2-7</strain>
    </source>
</reference>
<feature type="compositionally biased region" description="Basic and acidic residues" evidence="1">
    <location>
        <begin position="25"/>
        <end position="37"/>
    </location>
</feature>
<name>A0A7Y0FLI1_9BACT</name>
<organism evidence="2 3">
    <name type="scientific">Hymenobacter polaris</name>
    <dbReference type="NCBI Taxonomy" id="2682546"/>
    <lineage>
        <taxon>Bacteria</taxon>
        <taxon>Pseudomonadati</taxon>
        <taxon>Bacteroidota</taxon>
        <taxon>Cytophagia</taxon>
        <taxon>Cytophagales</taxon>
        <taxon>Hymenobacteraceae</taxon>
        <taxon>Hymenobacter</taxon>
    </lineage>
</organism>
<comment type="caution">
    <text evidence="2">The sequence shown here is derived from an EMBL/GenBank/DDBJ whole genome shotgun (WGS) entry which is preliminary data.</text>
</comment>
<dbReference type="Proteomes" id="UP000559626">
    <property type="component" value="Unassembled WGS sequence"/>
</dbReference>
<dbReference type="EMBL" id="JABBGH010000001">
    <property type="protein sequence ID" value="NML64426.1"/>
    <property type="molecule type" value="Genomic_DNA"/>
</dbReference>